<dbReference type="PATRIC" id="fig|1280950.3.peg.390"/>
<dbReference type="Gene3D" id="3.40.50.720">
    <property type="entry name" value="NAD(P)-binding Rossmann-like Domain"/>
    <property type="match status" value="1"/>
</dbReference>
<keyword evidence="1" id="KW-0521">NADP</keyword>
<dbReference type="InterPro" id="IPR036291">
    <property type="entry name" value="NAD(P)-bd_dom_sf"/>
</dbReference>
<dbReference type="AlphaFoldDB" id="A0A059FTV7"/>
<keyword evidence="4" id="KW-1185">Reference proteome</keyword>
<dbReference type="Pfam" id="PF13460">
    <property type="entry name" value="NAD_binding_10"/>
    <property type="match status" value="1"/>
</dbReference>
<dbReference type="SUPFAM" id="SSF51735">
    <property type="entry name" value="NAD(P)-binding Rossmann-fold domains"/>
    <property type="match status" value="1"/>
</dbReference>
<organism evidence="3 4">
    <name type="scientific">Hyphomonas johnsonii MHS-2</name>
    <dbReference type="NCBI Taxonomy" id="1280950"/>
    <lineage>
        <taxon>Bacteria</taxon>
        <taxon>Pseudomonadati</taxon>
        <taxon>Pseudomonadota</taxon>
        <taxon>Alphaproteobacteria</taxon>
        <taxon>Hyphomonadales</taxon>
        <taxon>Hyphomonadaceae</taxon>
        <taxon>Hyphomonas</taxon>
    </lineage>
</organism>
<name>A0A059FTV7_9PROT</name>
<dbReference type="PANTHER" id="PTHR42748:SF3">
    <property type="entry name" value="BLL4366 PROTEIN"/>
    <property type="match status" value="1"/>
</dbReference>
<dbReference type="Proteomes" id="UP000025171">
    <property type="component" value="Unassembled WGS sequence"/>
</dbReference>
<accession>A0A059FTV7</accession>
<feature type="domain" description="NAD(P)-binding" evidence="2">
    <location>
        <begin position="7"/>
        <end position="136"/>
    </location>
</feature>
<evidence type="ECO:0000256" key="1">
    <source>
        <dbReference type="ARBA" id="ARBA00022857"/>
    </source>
</evidence>
<dbReference type="InterPro" id="IPR051164">
    <property type="entry name" value="NmrA-like_oxidored"/>
</dbReference>
<sequence>MRIVVVGGTGLIGSRLVSLLHARSHHVVVASRSEGIDALSGQGLATALRSAHVVVDVTNTTDVDGREPVHFFETITRNLISAEAAAGVNHHVALSIVGADKLTAGSYFEAKAMQEEIIKASPIPYTIVRSTQFFELIHRMLGLDDDKPFIRLPRALLQPIASDDVAMYLADIAVSPPRDETIELAGPARIELSEVARLMLSAEEDPRRVIVDPAQAYFGTQLAYESLLPGPDAHITSGTFSDWLRHQISPD</sequence>
<dbReference type="PANTHER" id="PTHR42748">
    <property type="entry name" value="NITROGEN METABOLITE REPRESSION PROTEIN NMRA FAMILY MEMBER"/>
    <property type="match status" value="1"/>
</dbReference>
<evidence type="ECO:0000313" key="4">
    <source>
        <dbReference type="Proteomes" id="UP000025171"/>
    </source>
</evidence>
<evidence type="ECO:0000259" key="2">
    <source>
        <dbReference type="Pfam" id="PF13460"/>
    </source>
</evidence>
<comment type="caution">
    <text evidence="3">The sequence shown here is derived from an EMBL/GenBank/DDBJ whole genome shotgun (WGS) entry which is preliminary data.</text>
</comment>
<dbReference type="eggNOG" id="COG0702">
    <property type="taxonomic scope" value="Bacteria"/>
</dbReference>
<dbReference type="OrthoDB" id="7419852at2"/>
<dbReference type="EMBL" id="ARYK01000001">
    <property type="protein sequence ID" value="KCZ94089.1"/>
    <property type="molecule type" value="Genomic_DNA"/>
</dbReference>
<reference evidence="3 4" key="1">
    <citation type="journal article" date="2014" name="Antonie Van Leeuwenhoek">
        <title>Hyphomonas beringensis sp. nov. and Hyphomonas chukchiensis sp. nov., isolated from surface seawater of the Bering Sea and Chukchi Sea.</title>
        <authorList>
            <person name="Li C."/>
            <person name="Lai Q."/>
            <person name="Li G."/>
            <person name="Dong C."/>
            <person name="Wang J."/>
            <person name="Liao Y."/>
            <person name="Shao Z."/>
        </authorList>
    </citation>
    <scope>NUCLEOTIDE SEQUENCE [LARGE SCALE GENOMIC DNA]</scope>
    <source>
        <strain evidence="3 4">MHS-2</strain>
    </source>
</reference>
<gene>
    <name evidence="3" type="ORF">HJO_01900</name>
</gene>
<dbReference type="RefSeq" id="WP_035612999.1">
    <property type="nucleotide sequence ID" value="NZ_ARYK01000001.1"/>
</dbReference>
<dbReference type="InterPro" id="IPR016040">
    <property type="entry name" value="NAD(P)-bd_dom"/>
</dbReference>
<proteinExistence type="predicted"/>
<protein>
    <recommendedName>
        <fullName evidence="2">NAD(P)-binding domain-containing protein</fullName>
    </recommendedName>
</protein>
<dbReference type="STRING" id="1280950.HJO_01900"/>
<evidence type="ECO:0000313" key="3">
    <source>
        <dbReference type="EMBL" id="KCZ94089.1"/>
    </source>
</evidence>